<dbReference type="Proteomes" id="UP001500782">
    <property type="component" value="Unassembled WGS sequence"/>
</dbReference>
<proteinExistence type="predicted"/>
<dbReference type="NCBIfam" id="TIGR00254">
    <property type="entry name" value="GGDEF"/>
    <property type="match status" value="1"/>
</dbReference>
<feature type="transmembrane region" description="Helical" evidence="1">
    <location>
        <begin position="74"/>
        <end position="95"/>
    </location>
</feature>
<name>A0ABP3G2K9_9BACI</name>
<feature type="transmembrane region" description="Helical" evidence="1">
    <location>
        <begin position="180"/>
        <end position="201"/>
    </location>
</feature>
<dbReference type="SMART" id="SM00065">
    <property type="entry name" value="GAF"/>
    <property type="match status" value="1"/>
</dbReference>
<dbReference type="Pfam" id="PF00990">
    <property type="entry name" value="GGDEF"/>
    <property type="match status" value="1"/>
</dbReference>
<dbReference type="PANTHER" id="PTHR45138">
    <property type="entry name" value="REGULATORY COMPONENTS OF SENSORY TRANSDUCTION SYSTEM"/>
    <property type="match status" value="1"/>
</dbReference>
<evidence type="ECO:0000313" key="3">
    <source>
        <dbReference type="EMBL" id="GAA0333862.1"/>
    </source>
</evidence>
<dbReference type="SUPFAM" id="SSF55073">
    <property type="entry name" value="Nucleotide cyclase"/>
    <property type="match status" value="1"/>
</dbReference>
<dbReference type="SUPFAM" id="SSF55781">
    <property type="entry name" value="GAF domain-like"/>
    <property type="match status" value="1"/>
</dbReference>
<accession>A0ABP3G2K9</accession>
<dbReference type="RefSeq" id="WP_343799675.1">
    <property type="nucleotide sequence ID" value="NZ_BAAADJ010000023.1"/>
</dbReference>
<dbReference type="InterPro" id="IPR003018">
    <property type="entry name" value="GAF"/>
</dbReference>
<keyword evidence="1" id="KW-1133">Transmembrane helix</keyword>
<feature type="transmembrane region" description="Helical" evidence="1">
    <location>
        <begin position="207"/>
        <end position="226"/>
    </location>
</feature>
<dbReference type="InterPro" id="IPR029787">
    <property type="entry name" value="Nucleotide_cyclase"/>
</dbReference>
<dbReference type="Gene3D" id="3.30.70.270">
    <property type="match status" value="1"/>
</dbReference>
<dbReference type="InterPro" id="IPR050469">
    <property type="entry name" value="Diguanylate_Cyclase"/>
</dbReference>
<feature type="transmembrane region" description="Helical" evidence="1">
    <location>
        <begin position="12"/>
        <end position="30"/>
    </location>
</feature>
<dbReference type="SMART" id="SM00267">
    <property type="entry name" value="GGDEF"/>
    <property type="match status" value="1"/>
</dbReference>
<dbReference type="InterPro" id="IPR043128">
    <property type="entry name" value="Rev_trsase/Diguanyl_cyclase"/>
</dbReference>
<feature type="transmembrane region" description="Helical" evidence="1">
    <location>
        <begin position="42"/>
        <end position="68"/>
    </location>
</feature>
<dbReference type="Pfam" id="PF13185">
    <property type="entry name" value="GAF_2"/>
    <property type="match status" value="1"/>
</dbReference>
<sequence>MDVSTTKKRLVWTMWAILFPIGMVYSYIKYPPNLSDISLDMVWFLLLMVGSALVPMVVNRTTIFFVLWTSIATFLLFGLFIEILFIQIALLFLMAKVKPGKGDSYKYPLNSLMFLIVSLLSGITFYALGGQNDLITLGNGRDILLILAYTFVYFASNQACLMFLSRAILNVKRKLFSKDFIWEAASLCLVLPLGMVLFVLYKEMGVISAFLVGIPFFSVAIILKLYNSADIVNEHLQKATDIGHELTQSLKAREVIDLFMNRIVSIFPVSHAYILDVVDNKELHLIRRYENGDNLSLDIDPLIRHEGIAGEVWASQKAALYHSRSEWQTIAKGYMPEGVESVLSVPIMRNQKVVGVLLLATPQKQAYENYQLMIVDILCSYLAIALENARNYELTKKESERCALTGLYNYRYFEKLIETEYQHLKEKKYNDLSLILIDIDHFKSINDTYGHQSGNEVLRALADRLLQFFGDQGIVARYGGEEFVILLPDVPKKEALALAETLRVMIANRPFSVEQQLTQSRSRSLIRITASIGVANAPEDAEDYLTLIRHADYAMYVGAKRRGRNKVSEYQSIQANV</sequence>
<reference evidence="4" key="1">
    <citation type="journal article" date="2019" name="Int. J. Syst. Evol. Microbiol.">
        <title>The Global Catalogue of Microorganisms (GCM) 10K type strain sequencing project: providing services to taxonomists for standard genome sequencing and annotation.</title>
        <authorList>
            <consortium name="The Broad Institute Genomics Platform"/>
            <consortium name="The Broad Institute Genome Sequencing Center for Infectious Disease"/>
            <person name="Wu L."/>
            <person name="Ma J."/>
        </authorList>
    </citation>
    <scope>NUCLEOTIDE SEQUENCE [LARGE SCALE GENOMIC DNA]</scope>
    <source>
        <strain evidence="4">JCM 9731</strain>
    </source>
</reference>
<feature type="transmembrane region" description="Helical" evidence="1">
    <location>
        <begin position="143"/>
        <end position="168"/>
    </location>
</feature>
<dbReference type="EMBL" id="BAAADJ010000023">
    <property type="protein sequence ID" value="GAA0333862.1"/>
    <property type="molecule type" value="Genomic_DNA"/>
</dbReference>
<dbReference type="PROSITE" id="PS50887">
    <property type="entry name" value="GGDEF"/>
    <property type="match status" value="1"/>
</dbReference>
<dbReference type="InterPro" id="IPR029016">
    <property type="entry name" value="GAF-like_dom_sf"/>
</dbReference>
<dbReference type="CDD" id="cd01949">
    <property type="entry name" value="GGDEF"/>
    <property type="match status" value="1"/>
</dbReference>
<keyword evidence="1" id="KW-0472">Membrane</keyword>
<gene>
    <name evidence="3" type="ORF">GCM10008967_25780</name>
</gene>
<feature type="domain" description="GGDEF" evidence="2">
    <location>
        <begin position="430"/>
        <end position="572"/>
    </location>
</feature>
<feature type="transmembrane region" description="Helical" evidence="1">
    <location>
        <begin position="107"/>
        <end position="128"/>
    </location>
</feature>
<evidence type="ECO:0000259" key="2">
    <source>
        <dbReference type="PROSITE" id="PS50887"/>
    </source>
</evidence>
<comment type="caution">
    <text evidence="3">The sequence shown here is derived from an EMBL/GenBank/DDBJ whole genome shotgun (WGS) entry which is preliminary data.</text>
</comment>
<dbReference type="PANTHER" id="PTHR45138:SF9">
    <property type="entry name" value="DIGUANYLATE CYCLASE DGCM-RELATED"/>
    <property type="match status" value="1"/>
</dbReference>
<organism evidence="3 4">
    <name type="scientific">Bacillus carboniphilus</name>
    <dbReference type="NCBI Taxonomy" id="86663"/>
    <lineage>
        <taxon>Bacteria</taxon>
        <taxon>Bacillati</taxon>
        <taxon>Bacillota</taxon>
        <taxon>Bacilli</taxon>
        <taxon>Bacillales</taxon>
        <taxon>Bacillaceae</taxon>
        <taxon>Bacillus</taxon>
    </lineage>
</organism>
<dbReference type="InterPro" id="IPR000160">
    <property type="entry name" value="GGDEF_dom"/>
</dbReference>
<evidence type="ECO:0000256" key="1">
    <source>
        <dbReference type="SAM" id="Phobius"/>
    </source>
</evidence>
<protein>
    <recommendedName>
        <fullName evidence="2">GGDEF domain-containing protein</fullName>
    </recommendedName>
</protein>
<keyword evidence="4" id="KW-1185">Reference proteome</keyword>
<keyword evidence="1" id="KW-0812">Transmembrane</keyword>
<dbReference type="Gene3D" id="3.30.450.40">
    <property type="match status" value="1"/>
</dbReference>
<evidence type="ECO:0000313" key="4">
    <source>
        <dbReference type="Proteomes" id="UP001500782"/>
    </source>
</evidence>